<dbReference type="Proteomes" id="UP000198287">
    <property type="component" value="Unassembled WGS sequence"/>
</dbReference>
<reference evidence="2 3" key="1">
    <citation type="submission" date="2015-12" db="EMBL/GenBank/DDBJ databases">
        <title>The genome of Folsomia candida.</title>
        <authorList>
            <person name="Faddeeva A."/>
            <person name="Derks M.F."/>
            <person name="Anvar Y."/>
            <person name="Smit S."/>
            <person name="Van Straalen N."/>
            <person name="Roelofs D."/>
        </authorList>
    </citation>
    <scope>NUCLEOTIDE SEQUENCE [LARGE SCALE GENOMIC DNA]</scope>
    <source>
        <strain evidence="2 3">VU population</strain>
        <tissue evidence="2">Whole body</tissue>
    </source>
</reference>
<accession>A0A226DNR4</accession>
<keyword evidence="1" id="KW-1133">Transmembrane helix</keyword>
<gene>
    <name evidence="2" type="ORF">Fcan01_18195</name>
</gene>
<proteinExistence type="predicted"/>
<evidence type="ECO:0000313" key="2">
    <source>
        <dbReference type="EMBL" id="OXA46873.1"/>
    </source>
</evidence>
<dbReference type="EMBL" id="LNIX01000014">
    <property type="protein sequence ID" value="OXA46873.1"/>
    <property type="molecule type" value="Genomic_DNA"/>
</dbReference>
<evidence type="ECO:0000313" key="3">
    <source>
        <dbReference type="Proteomes" id="UP000198287"/>
    </source>
</evidence>
<keyword evidence="1" id="KW-0812">Transmembrane</keyword>
<keyword evidence="3" id="KW-1185">Reference proteome</keyword>
<comment type="caution">
    <text evidence="2">The sequence shown here is derived from an EMBL/GenBank/DDBJ whole genome shotgun (WGS) entry which is preliminary data.</text>
</comment>
<keyword evidence="1" id="KW-0472">Membrane</keyword>
<organism evidence="2 3">
    <name type="scientific">Folsomia candida</name>
    <name type="common">Springtail</name>
    <dbReference type="NCBI Taxonomy" id="158441"/>
    <lineage>
        <taxon>Eukaryota</taxon>
        <taxon>Metazoa</taxon>
        <taxon>Ecdysozoa</taxon>
        <taxon>Arthropoda</taxon>
        <taxon>Hexapoda</taxon>
        <taxon>Collembola</taxon>
        <taxon>Entomobryomorpha</taxon>
        <taxon>Isotomoidea</taxon>
        <taxon>Isotomidae</taxon>
        <taxon>Proisotominae</taxon>
        <taxon>Folsomia</taxon>
    </lineage>
</organism>
<feature type="transmembrane region" description="Helical" evidence="1">
    <location>
        <begin position="195"/>
        <end position="216"/>
    </location>
</feature>
<evidence type="ECO:0000256" key="1">
    <source>
        <dbReference type="SAM" id="Phobius"/>
    </source>
</evidence>
<sequence length="442" mass="50417">MFKIPPDAESTSKLFLIHGGRKGDKYIRIYVVCIASVSLLELRPSRNDHVNILDYTWRIQNSNMQGWHVDTGAGFLKFDPRIHTCSAIQRGRKRYPKTPGTIKCAQIVLGDKLNFTDISVYGVKKYRRRRWYKVDLRIVYHEVAKIEDDFYYTMSARYTWLPYCEKRLEFKTAVVAFMKHGTESFHALISPLDSYTWAAAMISFTLVASLLTTIALQDGEASKNPIAYFIQSWQWIMSSLSGQYHGTSEILRLSTHFALFVAVFVWSFYLLGTVFYQGSIFSALISFTPPDLPLTLKSLAFSNVQIITSSGTYGSQHKIGSLLKEVILNNLIKNNVSSIELSIATKLRTRARFIAAESEFLIGSAISRERNITFEKRVTKRAIDTFGIINVKHQLEEMLAGLRVRRDPYIVRHTEPSILYLNLPRFVSRGFITAIVSQGLVS</sequence>
<name>A0A226DNR4_FOLCA</name>
<feature type="transmembrane region" description="Helical" evidence="1">
    <location>
        <begin position="257"/>
        <end position="276"/>
    </location>
</feature>
<dbReference type="AlphaFoldDB" id="A0A226DNR4"/>
<protein>
    <submittedName>
        <fullName evidence="2">Uncharacterized protein</fullName>
    </submittedName>
</protein>